<dbReference type="AlphaFoldDB" id="C7RET4"/>
<keyword evidence="3" id="KW-1185">Reference proteome</keyword>
<dbReference type="InterPro" id="IPR029039">
    <property type="entry name" value="Flavoprotein-like_sf"/>
</dbReference>
<evidence type="ECO:0000313" key="3">
    <source>
        <dbReference type="Proteomes" id="UP000002294"/>
    </source>
</evidence>
<dbReference type="PANTHER" id="PTHR30543">
    <property type="entry name" value="CHROMATE REDUCTASE"/>
    <property type="match status" value="1"/>
</dbReference>
<dbReference type="OrthoDB" id="9806724at2"/>
<dbReference type="GO" id="GO:0010181">
    <property type="term" value="F:FMN binding"/>
    <property type="evidence" value="ECO:0007669"/>
    <property type="project" value="TreeGrafter"/>
</dbReference>
<protein>
    <submittedName>
        <fullName evidence="2">NADPH-dependent FMN reductase</fullName>
    </submittedName>
</protein>
<dbReference type="GO" id="GO:0016491">
    <property type="term" value="F:oxidoreductase activity"/>
    <property type="evidence" value="ECO:0007669"/>
    <property type="project" value="InterPro"/>
</dbReference>
<sequence>MKIGLLVGSLRKGSFNRKLAEISKKIIDEGNEAEIIDISYLPFYNQDDDGANPIEEYTRIREELRKYDGYIFFTPEYNRSLAPSLKNVIDIGSRDPRGNLWDGKVAAVFSASMGSTGGAMGNHALRQSFVYVNLITMNQPEVYIPAIHTLFDKECNLVDDTRIFLEESTRSFVDFAKKHS</sequence>
<gene>
    <name evidence="2" type="ordered locus">Apre_1677</name>
</gene>
<evidence type="ECO:0000313" key="2">
    <source>
        <dbReference type="EMBL" id="ACV29697.1"/>
    </source>
</evidence>
<proteinExistence type="predicted"/>
<dbReference type="Gene3D" id="3.40.50.360">
    <property type="match status" value="1"/>
</dbReference>
<reference evidence="2 3" key="1">
    <citation type="journal article" date="2009" name="Stand. Genomic Sci.">
        <title>Complete genome sequence of Anaerococcus prevotii type strain (PC1).</title>
        <authorList>
            <person name="Labutti K."/>
            <person name="Pukall R."/>
            <person name="Steenblock K."/>
            <person name="Glavina Del Rio T."/>
            <person name="Tice H."/>
            <person name="Copeland A."/>
            <person name="Cheng J.F."/>
            <person name="Lucas S."/>
            <person name="Chen F."/>
            <person name="Nolan M."/>
            <person name="Bruce D."/>
            <person name="Goodwin L."/>
            <person name="Pitluck S."/>
            <person name="Ivanova N."/>
            <person name="Mavromatis K."/>
            <person name="Ovchinnikova G."/>
            <person name="Pati A."/>
            <person name="Chen A."/>
            <person name="Palaniappan K."/>
            <person name="Land M."/>
            <person name="Hauser L."/>
            <person name="Chang Y.J."/>
            <person name="Jeffries C.D."/>
            <person name="Chain P."/>
            <person name="Saunders E."/>
            <person name="Brettin T."/>
            <person name="Detter J.C."/>
            <person name="Han C."/>
            <person name="Goker M."/>
            <person name="Bristow J."/>
            <person name="Eisen J.A."/>
            <person name="Markowitz V."/>
            <person name="Hugenholtz P."/>
            <person name="Kyrpides N.C."/>
            <person name="Klenk H.P."/>
            <person name="Lapidus A."/>
        </authorList>
    </citation>
    <scope>NUCLEOTIDE SEQUENCE [LARGE SCALE GENOMIC DNA]</scope>
    <source>
        <strain evidence="3">ATCC 9321 / DSM 20548 / JCM 6508 / NCTC 11806 / PC1</strain>
    </source>
</reference>
<dbReference type="EMBL" id="CP001708">
    <property type="protein sequence ID" value="ACV29697.1"/>
    <property type="molecule type" value="Genomic_DNA"/>
</dbReference>
<accession>C7RET4</accession>
<dbReference type="KEGG" id="apr:Apre_1677"/>
<dbReference type="GO" id="GO:0005829">
    <property type="term" value="C:cytosol"/>
    <property type="evidence" value="ECO:0007669"/>
    <property type="project" value="TreeGrafter"/>
</dbReference>
<dbReference type="Pfam" id="PF03358">
    <property type="entry name" value="FMN_red"/>
    <property type="match status" value="1"/>
</dbReference>
<dbReference type="InterPro" id="IPR005025">
    <property type="entry name" value="FMN_Rdtase-like_dom"/>
</dbReference>
<feature type="domain" description="NADPH-dependent FMN reductase-like" evidence="1">
    <location>
        <begin position="1"/>
        <end position="147"/>
    </location>
</feature>
<dbReference type="SUPFAM" id="SSF52218">
    <property type="entry name" value="Flavoproteins"/>
    <property type="match status" value="1"/>
</dbReference>
<dbReference type="InterPro" id="IPR050712">
    <property type="entry name" value="NAD(P)H-dep_reductase"/>
</dbReference>
<dbReference type="Proteomes" id="UP000002294">
    <property type="component" value="Chromosome"/>
</dbReference>
<dbReference type="HOGENOM" id="CLU_055322_4_2_9"/>
<dbReference type="PANTHER" id="PTHR30543:SF21">
    <property type="entry name" value="NAD(P)H-DEPENDENT FMN REDUCTASE LOT6"/>
    <property type="match status" value="1"/>
</dbReference>
<name>C7RET4_ANAPD</name>
<evidence type="ECO:0000259" key="1">
    <source>
        <dbReference type="Pfam" id="PF03358"/>
    </source>
</evidence>
<organism evidence="2 3">
    <name type="scientific">Anaerococcus prevotii (strain ATCC 9321 / DSM 20548 / JCM 6508 / NCTC 11806 / PC1)</name>
    <name type="common">Peptostreptococcus prevotii</name>
    <name type="synonym">Peptococcus prevotii</name>
    <dbReference type="NCBI Taxonomy" id="525919"/>
    <lineage>
        <taxon>Bacteria</taxon>
        <taxon>Bacillati</taxon>
        <taxon>Bacillota</taxon>
        <taxon>Tissierellia</taxon>
        <taxon>Tissierellales</taxon>
        <taxon>Peptoniphilaceae</taxon>
        <taxon>Anaerococcus</taxon>
    </lineage>
</organism>
<dbReference type="eggNOG" id="COG0431">
    <property type="taxonomic scope" value="Bacteria"/>
</dbReference>
<dbReference type="RefSeq" id="WP_015778593.1">
    <property type="nucleotide sequence ID" value="NC_013171.1"/>
</dbReference>
<dbReference type="STRING" id="525919.Apre_1677"/>